<sequence length="66" mass="7298">MAEQQVCQTDAHEERGLQEESATWLVPQVMIQDHLSAHECTKGTVSHPQPAKAEFPILEATEQTVG</sequence>
<keyword evidence="3" id="KW-1185">Reference proteome</keyword>
<dbReference type="AlphaFoldDB" id="A0A1V4JW17"/>
<proteinExistence type="predicted"/>
<reference evidence="2 3" key="1">
    <citation type="submission" date="2016-02" db="EMBL/GenBank/DDBJ databases">
        <title>Band-tailed pigeon sequencing and assembly.</title>
        <authorList>
            <person name="Soares A.E."/>
            <person name="Novak B.J."/>
            <person name="Rice E.S."/>
            <person name="O'Connell B."/>
            <person name="Chang D."/>
            <person name="Weber S."/>
            <person name="Shapiro B."/>
        </authorList>
    </citation>
    <scope>NUCLEOTIDE SEQUENCE [LARGE SCALE GENOMIC DNA]</scope>
    <source>
        <strain evidence="2">BTP2013</strain>
        <tissue evidence="2">Blood</tissue>
    </source>
</reference>
<comment type="caution">
    <text evidence="2">The sequence shown here is derived from an EMBL/GenBank/DDBJ whole genome shotgun (WGS) entry which is preliminary data.</text>
</comment>
<feature type="region of interest" description="Disordered" evidence="1">
    <location>
        <begin position="41"/>
        <end position="66"/>
    </location>
</feature>
<name>A0A1V4JW17_PATFA</name>
<evidence type="ECO:0000313" key="3">
    <source>
        <dbReference type="Proteomes" id="UP000190648"/>
    </source>
</evidence>
<accession>A0A1V4JW17</accession>
<evidence type="ECO:0000313" key="2">
    <source>
        <dbReference type="EMBL" id="OPJ76370.1"/>
    </source>
</evidence>
<dbReference type="EMBL" id="LSYS01005697">
    <property type="protein sequence ID" value="OPJ76370.1"/>
    <property type="molecule type" value="Genomic_DNA"/>
</dbReference>
<dbReference type="Proteomes" id="UP000190648">
    <property type="component" value="Unassembled WGS sequence"/>
</dbReference>
<gene>
    <name evidence="2" type="ORF">AV530_017887</name>
</gene>
<protein>
    <submittedName>
        <fullName evidence="2">Uncharacterized protein</fullName>
    </submittedName>
</protein>
<evidence type="ECO:0000256" key="1">
    <source>
        <dbReference type="SAM" id="MobiDB-lite"/>
    </source>
</evidence>
<organism evidence="2 3">
    <name type="scientific">Patagioenas fasciata monilis</name>
    <dbReference type="NCBI Taxonomy" id="372326"/>
    <lineage>
        <taxon>Eukaryota</taxon>
        <taxon>Metazoa</taxon>
        <taxon>Chordata</taxon>
        <taxon>Craniata</taxon>
        <taxon>Vertebrata</taxon>
        <taxon>Euteleostomi</taxon>
        <taxon>Archelosauria</taxon>
        <taxon>Archosauria</taxon>
        <taxon>Dinosauria</taxon>
        <taxon>Saurischia</taxon>
        <taxon>Theropoda</taxon>
        <taxon>Coelurosauria</taxon>
        <taxon>Aves</taxon>
        <taxon>Neognathae</taxon>
        <taxon>Neoaves</taxon>
        <taxon>Columbimorphae</taxon>
        <taxon>Columbiformes</taxon>
        <taxon>Columbidae</taxon>
        <taxon>Patagioenas</taxon>
    </lineage>
</organism>